<dbReference type="PANTHER" id="PTHR36492:SF2">
    <property type="entry name" value="[ACYL-CARRIER-PROTEIN] PHOSPHODIESTERASE PPTH"/>
    <property type="match status" value="1"/>
</dbReference>
<feature type="domain" description="Calcineurin-like phosphoesterase" evidence="1">
    <location>
        <begin position="1"/>
        <end position="230"/>
    </location>
</feature>
<proteinExistence type="predicted"/>
<gene>
    <name evidence="2" type="ORF">ACFSX4_10670</name>
</gene>
<organism evidence="2 3">
    <name type="scientific">Corticicoccus populi</name>
    <dbReference type="NCBI Taxonomy" id="1812821"/>
    <lineage>
        <taxon>Bacteria</taxon>
        <taxon>Bacillati</taxon>
        <taxon>Bacillota</taxon>
        <taxon>Bacilli</taxon>
        <taxon>Bacillales</taxon>
        <taxon>Staphylococcaceae</taxon>
        <taxon>Corticicoccus</taxon>
    </lineage>
</organism>
<keyword evidence="3" id="KW-1185">Reference proteome</keyword>
<dbReference type="PANTHER" id="PTHR36492">
    <property type="match status" value="1"/>
</dbReference>
<dbReference type="InterPro" id="IPR004843">
    <property type="entry name" value="Calcineurin-like_PHP"/>
</dbReference>
<dbReference type="InterPro" id="IPR052963">
    <property type="entry name" value="Pantetheine_PDE"/>
</dbReference>
<accession>A0ABW5WWZ1</accession>
<dbReference type="NCBIfam" id="TIGR03729">
    <property type="entry name" value="acc_ester"/>
    <property type="match status" value="1"/>
</dbReference>
<dbReference type="InterPro" id="IPR029052">
    <property type="entry name" value="Metallo-depent_PP-like"/>
</dbReference>
<comment type="caution">
    <text evidence="2">The sequence shown here is derived from an EMBL/GenBank/DDBJ whole genome shotgun (WGS) entry which is preliminary data.</text>
</comment>
<reference evidence="3" key="1">
    <citation type="journal article" date="2019" name="Int. J. Syst. Evol. Microbiol.">
        <title>The Global Catalogue of Microorganisms (GCM) 10K type strain sequencing project: providing services to taxonomists for standard genome sequencing and annotation.</title>
        <authorList>
            <consortium name="The Broad Institute Genomics Platform"/>
            <consortium name="The Broad Institute Genome Sequencing Center for Infectious Disease"/>
            <person name="Wu L."/>
            <person name="Ma J."/>
        </authorList>
    </citation>
    <scope>NUCLEOTIDE SEQUENCE [LARGE SCALE GENOMIC DNA]</scope>
    <source>
        <strain evidence="3">KCTC 33575</strain>
    </source>
</reference>
<dbReference type="RefSeq" id="WP_377774419.1">
    <property type="nucleotide sequence ID" value="NZ_JBHUOQ010000004.1"/>
</dbReference>
<protein>
    <submittedName>
        <fullName evidence="2">Metallophosphoesterase</fullName>
    </submittedName>
</protein>
<name>A0ABW5WWZ1_9STAP</name>
<sequence length="271" mass="31903">MKIGVISDLHIDRYKNTTEYIPVFERTLAEVIKDRGVELLIIAGDISNNYDITTLFIRNVKRLSGIDIYFIPGNHDLWSGGEQTDSYGLLKAYESLPECLIRSPLTINDEWIIVGHPAWYDYSYASERFSYERLNKRAYYGGTWQDKVNIDWKMSDPEVSKSFRKVIEKDLLSAGDKKIILVTHVVTHKRFRVPMPHRLFDYYNAFIGTSDMDDLYEQYNIKYSVMGHVHFRHYIEEADTTYICACLGYKREWRTDDMSYEINDSLFVFEI</sequence>
<dbReference type="EMBL" id="JBHUOQ010000004">
    <property type="protein sequence ID" value="MFD2830925.1"/>
    <property type="molecule type" value="Genomic_DNA"/>
</dbReference>
<dbReference type="InterPro" id="IPR022302">
    <property type="entry name" value="Phosphoesterase_putative"/>
</dbReference>
<evidence type="ECO:0000313" key="3">
    <source>
        <dbReference type="Proteomes" id="UP001597519"/>
    </source>
</evidence>
<evidence type="ECO:0000259" key="1">
    <source>
        <dbReference type="Pfam" id="PF00149"/>
    </source>
</evidence>
<dbReference type="Gene3D" id="3.60.21.10">
    <property type="match status" value="1"/>
</dbReference>
<dbReference type="Proteomes" id="UP001597519">
    <property type="component" value="Unassembled WGS sequence"/>
</dbReference>
<evidence type="ECO:0000313" key="2">
    <source>
        <dbReference type="EMBL" id="MFD2830925.1"/>
    </source>
</evidence>
<dbReference type="SUPFAM" id="SSF56300">
    <property type="entry name" value="Metallo-dependent phosphatases"/>
    <property type="match status" value="1"/>
</dbReference>
<dbReference type="Pfam" id="PF00149">
    <property type="entry name" value="Metallophos"/>
    <property type="match status" value="1"/>
</dbReference>